<dbReference type="InterPro" id="IPR023885">
    <property type="entry name" value="4Fe4S-binding_SPASM_dom"/>
</dbReference>
<dbReference type="GO" id="GO:0046872">
    <property type="term" value="F:metal ion binding"/>
    <property type="evidence" value="ECO:0007669"/>
    <property type="project" value="UniProtKB-KW"/>
</dbReference>
<dbReference type="SFLD" id="SFLDG01067">
    <property type="entry name" value="SPASM/twitch_domain_containing"/>
    <property type="match status" value="1"/>
</dbReference>
<sequence length="349" mass="39975">MYNKIPNIVLWYATERCDVGCKHCCYPPINRRELDTDEAKFLISKLGEWGVKYFVFIGGEPFLRDDILELVKWCTKLKIKPYIVTKGGRLAKGDDNAEKLAMELKRADAKVTVAIDGITHATIDAICGLPEVYDRIMNTINLCLKYEILQGFVTAALKPNINEIISVLDLASELGLERCVIFGIRPIGRGKTTFNLFAPTPKEFNDFMMRIALGIKEKRWRQEVYIYDPLFLRVVEEMKVSNYDCSKVCKIGLYFNIDSEGYAMPCLFAPLRFKNVLNESLDEVYLDMIEKTKHLRNPEALRGKCGVCKYKYICGGCRVRAYELTGDWLASDPLCPYASEDETYIKDYT</sequence>
<dbReference type="Gene3D" id="3.20.20.70">
    <property type="entry name" value="Aldolase class I"/>
    <property type="match status" value="1"/>
</dbReference>
<keyword evidence="9" id="KW-1185">Reference proteome</keyword>
<keyword evidence="5" id="KW-0408">Iron</keyword>
<dbReference type="PROSITE" id="PS51918">
    <property type="entry name" value="RADICAL_SAM"/>
    <property type="match status" value="1"/>
</dbReference>
<evidence type="ECO:0000256" key="5">
    <source>
        <dbReference type="ARBA" id="ARBA00023004"/>
    </source>
</evidence>
<dbReference type="PIRSF" id="PIRSF037420">
    <property type="entry name" value="PQQ_syn_pqqE"/>
    <property type="match status" value="1"/>
</dbReference>
<dbReference type="InterPro" id="IPR017200">
    <property type="entry name" value="PqqE-like"/>
</dbReference>
<dbReference type="InterPro" id="IPR050377">
    <property type="entry name" value="Radical_SAM_PqqE_MftC-like"/>
</dbReference>
<name>E0STP3_IGNAA</name>
<feature type="domain" description="Radical SAM core" evidence="7">
    <location>
        <begin position="3"/>
        <end position="222"/>
    </location>
</feature>
<reference evidence="8 9" key="1">
    <citation type="journal article" date="2010" name="Stand. Genomic Sci.">
        <title>Complete genome sequence of Ignisphaera aggregans type strain (AQ1.S1).</title>
        <authorList>
            <person name="Goker M."/>
            <person name="Held B."/>
            <person name="Lapidus A."/>
            <person name="Nolan M."/>
            <person name="Spring S."/>
            <person name="Yasawong M."/>
            <person name="Lucas S."/>
            <person name="Glavina Del Rio T."/>
            <person name="Tice H."/>
            <person name="Cheng J.F."/>
            <person name="Goodwin L."/>
            <person name="Tapia R."/>
            <person name="Pitluck S."/>
            <person name="Liolios K."/>
            <person name="Ivanova N."/>
            <person name="Mavromatis K."/>
            <person name="Mikhailova N."/>
            <person name="Pati A."/>
            <person name="Chen A."/>
            <person name="Palaniappan K."/>
            <person name="Brambilla E."/>
            <person name="Land M."/>
            <person name="Hauser L."/>
            <person name="Chang Y.J."/>
            <person name="Jeffries C.D."/>
            <person name="Brettin T."/>
            <person name="Detter J.C."/>
            <person name="Han C."/>
            <person name="Rohde M."/>
            <person name="Sikorski J."/>
            <person name="Woyke T."/>
            <person name="Bristow J."/>
            <person name="Eisen J.A."/>
            <person name="Markowitz V."/>
            <person name="Hugenholtz P."/>
            <person name="Kyrpides N.C."/>
            <person name="Klenk H.P."/>
        </authorList>
    </citation>
    <scope>NUCLEOTIDE SEQUENCE [LARGE SCALE GENOMIC DNA]</scope>
    <source>
        <strain evidence="9">DSM 17230 / JCM 13409 / AQ1.S1</strain>
    </source>
</reference>
<dbReference type="Pfam" id="PF04055">
    <property type="entry name" value="Radical_SAM"/>
    <property type="match status" value="1"/>
</dbReference>
<evidence type="ECO:0000256" key="4">
    <source>
        <dbReference type="ARBA" id="ARBA00022723"/>
    </source>
</evidence>
<keyword evidence="2" id="KW-0004">4Fe-4S</keyword>
<dbReference type="CDD" id="cd01335">
    <property type="entry name" value="Radical_SAM"/>
    <property type="match status" value="1"/>
</dbReference>
<dbReference type="NCBIfam" id="TIGR04085">
    <property type="entry name" value="rSAM_more_4Fe4S"/>
    <property type="match status" value="1"/>
</dbReference>
<dbReference type="AlphaFoldDB" id="E0STP3"/>
<dbReference type="GO" id="GO:0051539">
    <property type="term" value="F:4 iron, 4 sulfur cluster binding"/>
    <property type="evidence" value="ECO:0007669"/>
    <property type="project" value="UniProtKB-KW"/>
</dbReference>
<keyword evidence="4" id="KW-0479">Metal-binding</keyword>
<dbReference type="InterPro" id="IPR013785">
    <property type="entry name" value="Aldolase_TIM"/>
</dbReference>
<accession>E0STP3</accession>
<dbReference type="HOGENOM" id="CLU_009273_4_0_2"/>
<evidence type="ECO:0000256" key="1">
    <source>
        <dbReference type="ARBA" id="ARBA00001966"/>
    </source>
</evidence>
<comment type="cofactor">
    <cofactor evidence="1">
        <name>[4Fe-4S] cluster</name>
        <dbReference type="ChEBI" id="CHEBI:49883"/>
    </cofactor>
</comment>
<dbReference type="CDD" id="cd21123">
    <property type="entry name" value="SPASM_MftC-like"/>
    <property type="match status" value="1"/>
</dbReference>
<dbReference type="KEGG" id="iag:Igag_0837"/>
<evidence type="ECO:0000256" key="2">
    <source>
        <dbReference type="ARBA" id="ARBA00022485"/>
    </source>
</evidence>
<proteinExistence type="predicted"/>
<organism evidence="8 9">
    <name type="scientific">Ignisphaera aggregans (strain DSM 17230 / JCM 13409 / AQ1.S1)</name>
    <dbReference type="NCBI Taxonomy" id="583356"/>
    <lineage>
        <taxon>Archaea</taxon>
        <taxon>Thermoproteota</taxon>
        <taxon>Thermoprotei</taxon>
        <taxon>Desulfurococcales</taxon>
        <taxon>Desulfurococcaceae</taxon>
        <taxon>Ignisphaera</taxon>
    </lineage>
</organism>
<dbReference type="InterPro" id="IPR058240">
    <property type="entry name" value="rSAM_sf"/>
</dbReference>
<evidence type="ECO:0000313" key="9">
    <source>
        <dbReference type="Proteomes" id="UP000001304"/>
    </source>
</evidence>
<dbReference type="InterPro" id="IPR007197">
    <property type="entry name" value="rSAM"/>
</dbReference>
<keyword evidence="6" id="KW-0411">Iron-sulfur</keyword>
<dbReference type="PANTHER" id="PTHR11228">
    <property type="entry name" value="RADICAL SAM DOMAIN PROTEIN"/>
    <property type="match status" value="1"/>
</dbReference>
<protein>
    <submittedName>
        <fullName evidence="8">Radical SAM domain protein</fullName>
    </submittedName>
</protein>
<dbReference type="GO" id="GO:0003824">
    <property type="term" value="F:catalytic activity"/>
    <property type="evidence" value="ECO:0007669"/>
    <property type="project" value="InterPro"/>
</dbReference>
<keyword evidence="3" id="KW-0949">S-adenosyl-L-methionine</keyword>
<dbReference type="PANTHER" id="PTHR11228:SF34">
    <property type="entry name" value="TUNGSTEN-CONTAINING ALDEHYDE FERREDOXIN OXIDOREDUCTASE COFACTOR MODIFYING PROTEIN"/>
    <property type="match status" value="1"/>
</dbReference>
<dbReference type="EMBL" id="CP002098">
    <property type="protein sequence ID" value="ADM27659.1"/>
    <property type="molecule type" value="Genomic_DNA"/>
</dbReference>
<gene>
    <name evidence="8" type="ordered locus">Igag_0837</name>
</gene>
<dbReference type="Proteomes" id="UP000001304">
    <property type="component" value="Chromosome"/>
</dbReference>
<dbReference type="SFLD" id="SFLDG01386">
    <property type="entry name" value="main_SPASM_domain-containing"/>
    <property type="match status" value="1"/>
</dbReference>
<evidence type="ECO:0000259" key="7">
    <source>
        <dbReference type="PROSITE" id="PS51918"/>
    </source>
</evidence>
<dbReference type="SFLD" id="SFLDS00029">
    <property type="entry name" value="Radical_SAM"/>
    <property type="match status" value="1"/>
</dbReference>
<evidence type="ECO:0000313" key="8">
    <source>
        <dbReference type="EMBL" id="ADM27659.1"/>
    </source>
</evidence>
<dbReference type="SUPFAM" id="SSF102114">
    <property type="entry name" value="Radical SAM enzymes"/>
    <property type="match status" value="1"/>
</dbReference>
<evidence type="ECO:0000256" key="6">
    <source>
        <dbReference type="ARBA" id="ARBA00023014"/>
    </source>
</evidence>
<evidence type="ECO:0000256" key="3">
    <source>
        <dbReference type="ARBA" id="ARBA00022691"/>
    </source>
</evidence>
<dbReference type="BioCyc" id="IAGG583356:GHAH-825-MONOMER"/>